<dbReference type="GO" id="GO:0000793">
    <property type="term" value="C:condensed chromosome"/>
    <property type="evidence" value="ECO:0007669"/>
    <property type="project" value="TreeGrafter"/>
</dbReference>
<feature type="coiled-coil region" evidence="1">
    <location>
        <begin position="414"/>
        <end position="507"/>
    </location>
</feature>
<dbReference type="Gene3D" id="1.20.5.170">
    <property type="match status" value="1"/>
</dbReference>
<evidence type="ECO:0000256" key="2">
    <source>
        <dbReference type="SAM" id="MobiDB-lite"/>
    </source>
</evidence>
<keyword evidence="4" id="KW-1185">Reference proteome</keyword>
<feature type="region of interest" description="Disordered" evidence="2">
    <location>
        <begin position="176"/>
        <end position="204"/>
    </location>
</feature>
<dbReference type="GO" id="GO:0000796">
    <property type="term" value="C:condensin complex"/>
    <property type="evidence" value="ECO:0007669"/>
    <property type="project" value="TreeGrafter"/>
</dbReference>
<dbReference type="PANTHER" id="PTHR43941:SF1">
    <property type="entry name" value="STRUCTURAL MAINTENANCE OF CHROMOSOMES PROTEIN 2"/>
    <property type="match status" value="1"/>
</dbReference>
<name>A0AA39Y1L6_9PEZI</name>
<organism evidence="3 4">
    <name type="scientific">Cercophora newfieldiana</name>
    <dbReference type="NCBI Taxonomy" id="92897"/>
    <lineage>
        <taxon>Eukaryota</taxon>
        <taxon>Fungi</taxon>
        <taxon>Dikarya</taxon>
        <taxon>Ascomycota</taxon>
        <taxon>Pezizomycotina</taxon>
        <taxon>Sordariomycetes</taxon>
        <taxon>Sordariomycetidae</taxon>
        <taxon>Sordariales</taxon>
        <taxon>Lasiosphaeriaceae</taxon>
        <taxon>Cercophora</taxon>
    </lineage>
</organism>
<protein>
    <submittedName>
        <fullName evidence="3">Uncharacterized protein</fullName>
    </submittedName>
</protein>
<reference evidence="3" key="1">
    <citation type="submission" date="2023-06" db="EMBL/GenBank/DDBJ databases">
        <title>Genome-scale phylogeny and comparative genomics of the fungal order Sordariales.</title>
        <authorList>
            <consortium name="Lawrence Berkeley National Laboratory"/>
            <person name="Hensen N."/>
            <person name="Bonometti L."/>
            <person name="Westerberg I."/>
            <person name="Brannstrom I.O."/>
            <person name="Guillou S."/>
            <person name="Cros-Aarteil S."/>
            <person name="Calhoun S."/>
            <person name="Haridas S."/>
            <person name="Kuo A."/>
            <person name="Mondo S."/>
            <person name="Pangilinan J."/>
            <person name="Riley R."/>
            <person name="Labutti K."/>
            <person name="Andreopoulos B."/>
            <person name="Lipzen A."/>
            <person name="Chen C."/>
            <person name="Yanf M."/>
            <person name="Daum C."/>
            <person name="Ng V."/>
            <person name="Clum A."/>
            <person name="Steindorff A."/>
            <person name="Ohm R."/>
            <person name="Martin F."/>
            <person name="Silar P."/>
            <person name="Natvig D."/>
            <person name="Lalanne C."/>
            <person name="Gautier V."/>
            <person name="Ament-Velasquez S.L."/>
            <person name="Kruys A."/>
            <person name="Hutchinson M.I."/>
            <person name="Powell A.J."/>
            <person name="Barry K."/>
            <person name="Miller A.N."/>
            <person name="Grigoriev I.V."/>
            <person name="Debuchy R."/>
            <person name="Gladieux P."/>
            <person name="Thoren M.H."/>
            <person name="Johannesson H."/>
        </authorList>
    </citation>
    <scope>NUCLEOTIDE SEQUENCE</scope>
    <source>
        <strain evidence="3">SMH2532-1</strain>
    </source>
</reference>
<dbReference type="GO" id="GO:0007076">
    <property type="term" value="P:mitotic chromosome condensation"/>
    <property type="evidence" value="ECO:0007669"/>
    <property type="project" value="TreeGrafter"/>
</dbReference>
<accession>A0AA39Y1L6</accession>
<gene>
    <name evidence="3" type="ORF">B0T16DRAFT_417522</name>
</gene>
<proteinExistence type="predicted"/>
<feature type="coiled-coil region" evidence="1">
    <location>
        <begin position="273"/>
        <end position="356"/>
    </location>
</feature>
<keyword evidence="1" id="KW-0175">Coiled coil</keyword>
<dbReference type="Proteomes" id="UP001174936">
    <property type="component" value="Unassembled WGS sequence"/>
</dbReference>
<evidence type="ECO:0000313" key="4">
    <source>
        <dbReference type="Proteomes" id="UP001174936"/>
    </source>
</evidence>
<evidence type="ECO:0000313" key="3">
    <source>
        <dbReference type="EMBL" id="KAK0644341.1"/>
    </source>
</evidence>
<dbReference type="AlphaFoldDB" id="A0AA39Y1L6"/>
<dbReference type="EMBL" id="JAULSV010000005">
    <property type="protein sequence ID" value="KAK0644341.1"/>
    <property type="molecule type" value="Genomic_DNA"/>
</dbReference>
<evidence type="ECO:0000256" key="1">
    <source>
        <dbReference type="SAM" id="Coils"/>
    </source>
</evidence>
<dbReference type="PANTHER" id="PTHR43941">
    <property type="entry name" value="STRUCTURAL MAINTENANCE OF CHROMOSOMES PROTEIN 2"/>
    <property type="match status" value="1"/>
</dbReference>
<comment type="caution">
    <text evidence="3">The sequence shown here is derived from an EMBL/GenBank/DDBJ whole genome shotgun (WGS) entry which is preliminary data.</text>
</comment>
<dbReference type="GO" id="GO:0000785">
    <property type="term" value="C:chromatin"/>
    <property type="evidence" value="ECO:0007669"/>
    <property type="project" value="TreeGrafter"/>
</dbReference>
<sequence length="598" mass="66099">MAEAPNISYAGSSAVATAVRVTTILTTAIQAIGDAPDDVRRVLSRVQEVRAAILRLPNPMQLSPATIGAQWPRDWLTEAHRAIDATAAETGGLYMRLSDWDQRRNARQIRMTWEAFHVVIPSGLLDTASRRIESAKNAIEILISAVDLTSASEITAQIERTRTIISNLLTDQQVVEAPAPSEPPPPYSPHVSGQNGNVPNRRGTPGFNNSVGYVLVQYPNGTVGAAAAPQFVHGQSFPIPARRRSSEQIGYFQNPTPAATPVDGSTTQNNSELVALKQEAATLRQEAAALRQEVATLREEAAALRQEAIGIKQENTTLKREAIVLKQDMATLKEEAATLKEEAAALKQEAAALKQESASKDVKLSELAVEVTSLKNRRDSVLAANTDPQDDILQRVISKYKNVKRLYFDSQKDIVELKKQISGLKEQESAAESKDKVIEKWKEEYEKLEKQVQAQEDTEAAVNEWKEKYDALVEEHNSIQETMARSLEEIHAERDRLARELDATKDGLGSHEAELAATRTILANTQHLLDERENRLANSMAAADDTRTELEHKLEDQTRRLKEVETERATVYDFVRRLSALGLDASRFLDETHSAAAS</sequence>
<dbReference type="Gene3D" id="6.10.250.3110">
    <property type="match status" value="1"/>
</dbReference>
<dbReference type="GO" id="GO:0003682">
    <property type="term" value="F:chromatin binding"/>
    <property type="evidence" value="ECO:0007669"/>
    <property type="project" value="TreeGrafter"/>
</dbReference>
<feature type="coiled-coil region" evidence="1">
    <location>
        <begin position="540"/>
        <end position="567"/>
    </location>
</feature>